<keyword evidence="6" id="KW-1185">Reference proteome</keyword>
<proteinExistence type="inferred from homology"/>
<evidence type="ECO:0000313" key="5">
    <source>
        <dbReference type="EMBL" id="PRD12536.1"/>
    </source>
</evidence>
<dbReference type="InterPro" id="IPR015797">
    <property type="entry name" value="NUDIX_hydrolase-like_dom_sf"/>
</dbReference>
<dbReference type="PROSITE" id="PS51462">
    <property type="entry name" value="NUDIX"/>
    <property type="match status" value="1"/>
</dbReference>
<name>A0A2S9I408_9GAMM</name>
<protein>
    <submittedName>
        <fullName evidence="5">Nucleoside triphosphatase NudI</fullName>
    </submittedName>
</protein>
<dbReference type="RefSeq" id="WP_105595636.1">
    <property type="nucleotide sequence ID" value="NZ_PDET01000030.1"/>
</dbReference>
<dbReference type="InterPro" id="IPR020476">
    <property type="entry name" value="Nudix_hydrolase"/>
</dbReference>
<dbReference type="SUPFAM" id="SSF55811">
    <property type="entry name" value="Nudix"/>
    <property type="match status" value="1"/>
</dbReference>
<accession>A0A2S9I408</accession>
<organism evidence="5 6">
    <name type="scientific">Pantoea coffeiphila</name>
    <dbReference type="NCBI Taxonomy" id="1465635"/>
    <lineage>
        <taxon>Bacteria</taxon>
        <taxon>Pseudomonadati</taxon>
        <taxon>Pseudomonadota</taxon>
        <taxon>Gammaproteobacteria</taxon>
        <taxon>Enterobacterales</taxon>
        <taxon>Erwiniaceae</taxon>
        <taxon>Pantoea</taxon>
    </lineage>
</organism>
<dbReference type="Proteomes" id="UP000239181">
    <property type="component" value="Unassembled WGS sequence"/>
</dbReference>
<dbReference type="InterPro" id="IPR020084">
    <property type="entry name" value="NUDIX_hydrolase_CS"/>
</dbReference>
<dbReference type="PANTHER" id="PTHR43046:SF14">
    <property type="entry name" value="MUTT_NUDIX FAMILY PROTEIN"/>
    <property type="match status" value="1"/>
</dbReference>
<dbReference type="PRINTS" id="PR00502">
    <property type="entry name" value="NUDIXFAMILY"/>
</dbReference>
<evidence type="ECO:0000256" key="2">
    <source>
        <dbReference type="ARBA" id="ARBA00022801"/>
    </source>
</evidence>
<evidence type="ECO:0000256" key="1">
    <source>
        <dbReference type="ARBA" id="ARBA00001946"/>
    </source>
</evidence>
<dbReference type="InterPro" id="IPR000086">
    <property type="entry name" value="NUDIX_hydrolase_dom"/>
</dbReference>
<dbReference type="Pfam" id="PF00293">
    <property type="entry name" value="NUDIX"/>
    <property type="match status" value="1"/>
</dbReference>
<keyword evidence="2 3" id="KW-0378">Hydrolase</keyword>
<sequence>MRQRTIVCPIIQNEGEYLLCKMAADRGVFPGQWALSGGGMEPGETMETALRREIREELGDELEIAEVRPWAFRDDIRTKTYADGSTEEIYMIYLIFDCISANRTISFNEEFQEVRWVPAEKIGELDLNEATRVTFSQKGLI</sequence>
<dbReference type="Gene3D" id="3.90.79.10">
    <property type="entry name" value="Nucleoside Triphosphate Pyrophosphohydrolase"/>
    <property type="match status" value="1"/>
</dbReference>
<comment type="cofactor">
    <cofactor evidence="1">
        <name>Mg(2+)</name>
        <dbReference type="ChEBI" id="CHEBI:18420"/>
    </cofactor>
</comment>
<dbReference type="PANTHER" id="PTHR43046">
    <property type="entry name" value="GDP-MANNOSE MANNOSYL HYDROLASE"/>
    <property type="match status" value="1"/>
</dbReference>
<dbReference type="GO" id="GO:0016787">
    <property type="term" value="F:hydrolase activity"/>
    <property type="evidence" value="ECO:0007669"/>
    <property type="project" value="UniProtKB-KW"/>
</dbReference>
<dbReference type="PROSITE" id="PS00893">
    <property type="entry name" value="NUDIX_BOX"/>
    <property type="match status" value="1"/>
</dbReference>
<dbReference type="OrthoDB" id="289720at2"/>
<evidence type="ECO:0000259" key="4">
    <source>
        <dbReference type="PROSITE" id="PS51462"/>
    </source>
</evidence>
<gene>
    <name evidence="5" type="ORF">CQW29_25910</name>
</gene>
<comment type="caution">
    <text evidence="5">The sequence shown here is derived from an EMBL/GenBank/DDBJ whole genome shotgun (WGS) entry which is preliminary data.</text>
</comment>
<dbReference type="NCBIfam" id="NF012016">
    <property type="entry name" value="PRK15472.1"/>
    <property type="match status" value="1"/>
</dbReference>
<feature type="domain" description="Nudix hydrolase" evidence="4">
    <location>
        <begin position="1"/>
        <end position="139"/>
    </location>
</feature>
<comment type="similarity">
    <text evidence="3">Belongs to the Nudix hydrolase family.</text>
</comment>
<reference evidence="5 6" key="1">
    <citation type="submission" date="2017-10" db="EMBL/GenBank/DDBJ databases">
        <title>Draft genome of two endophytic bacteria isolated from 'guarana' Paullinia cupana (Mart.) Ducke.</title>
        <authorList>
            <person name="Siqueira K.A."/>
            <person name="Liotti R.G."/>
            <person name="Mendes T.A."/>
            <person name="Soares M.A."/>
        </authorList>
    </citation>
    <scope>NUCLEOTIDE SEQUENCE [LARGE SCALE GENOMIC DNA]</scope>
    <source>
        <strain evidence="5 6">342</strain>
    </source>
</reference>
<evidence type="ECO:0000256" key="3">
    <source>
        <dbReference type="RuleBase" id="RU003476"/>
    </source>
</evidence>
<dbReference type="AlphaFoldDB" id="A0A2S9I408"/>
<dbReference type="EMBL" id="PDET01000030">
    <property type="protein sequence ID" value="PRD12536.1"/>
    <property type="molecule type" value="Genomic_DNA"/>
</dbReference>
<evidence type="ECO:0000313" key="6">
    <source>
        <dbReference type="Proteomes" id="UP000239181"/>
    </source>
</evidence>